<proteinExistence type="predicted"/>
<feature type="compositionally biased region" description="Basic and acidic residues" evidence="1">
    <location>
        <begin position="97"/>
        <end position="108"/>
    </location>
</feature>
<feature type="region of interest" description="Disordered" evidence="1">
    <location>
        <begin position="68"/>
        <end position="142"/>
    </location>
</feature>
<evidence type="ECO:0000313" key="2">
    <source>
        <dbReference type="EMBL" id="GFA34647.1"/>
    </source>
</evidence>
<gene>
    <name evidence="2" type="ORF">Tci_606619</name>
</gene>
<evidence type="ECO:0000256" key="1">
    <source>
        <dbReference type="SAM" id="MobiDB-lite"/>
    </source>
</evidence>
<reference evidence="2" key="1">
    <citation type="journal article" date="2019" name="Sci. Rep.">
        <title>Draft genome of Tanacetum cinerariifolium, the natural source of mosquito coil.</title>
        <authorList>
            <person name="Yamashiro T."/>
            <person name="Shiraishi A."/>
            <person name="Satake H."/>
            <person name="Nakayama K."/>
        </authorList>
    </citation>
    <scope>NUCLEOTIDE SEQUENCE</scope>
</reference>
<name>A0A699JG27_TANCI</name>
<feature type="compositionally biased region" description="Basic and acidic residues" evidence="1">
    <location>
        <begin position="68"/>
        <end position="84"/>
    </location>
</feature>
<comment type="caution">
    <text evidence="2">The sequence shown here is derived from an EMBL/GenBank/DDBJ whole genome shotgun (WGS) entry which is preliminary data.</text>
</comment>
<protein>
    <submittedName>
        <fullName evidence="2">Zinc finger, CCHC-type, retrotransposon Gag domain protein</fullName>
    </submittedName>
</protein>
<dbReference type="EMBL" id="BKCJ010408386">
    <property type="protein sequence ID" value="GFA34647.1"/>
    <property type="molecule type" value="Genomic_DNA"/>
</dbReference>
<organism evidence="2">
    <name type="scientific">Tanacetum cinerariifolium</name>
    <name type="common">Dalmatian daisy</name>
    <name type="synonym">Chrysanthemum cinerariifolium</name>
    <dbReference type="NCBI Taxonomy" id="118510"/>
    <lineage>
        <taxon>Eukaryota</taxon>
        <taxon>Viridiplantae</taxon>
        <taxon>Streptophyta</taxon>
        <taxon>Embryophyta</taxon>
        <taxon>Tracheophyta</taxon>
        <taxon>Spermatophyta</taxon>
        <taxon>Magnoliopsida</taxon>
        <taxon>eudicotyledons</taxon>
        <taxon>Gunneridae</taxon>
        <taxon>Pentapetalae</taxon>
        <taxon>asterids</taxon>
        <taxon>campanulids</taxon>
        <taxon>Asterales</taxon>
        <taxon>Asteraceae</taxon>
        <taxon>Asteroideae</taxon>
        <taxon>Anthemideae</taxon>
        <taxon>Anthemidinae</taxon>
        <taxon>Tanacetum</taxon>
    </lineage>
</organism>
<dbReference type="AlphaFoldDB" id="A0A699JG27"/>
<accession>A0A699JG27</accession>
<sequence>MNSVRMVPREMVTNLLPSILGWKGLESRSLDPLAPQPLQLMLKTRLLILRSCLRFWHVANAGRNIKLLRERGGSNNKRNRDGDRIQPAARNNNQKGYDQRRSDGRGYDRQNNNQRDFGQRGNDGRSYDTHGGNSGQKSYRQN</sequence>